<organism evidence="1 2">
    <name type="scientific">Coccomyxa subellipsoidea</name>
    <dbReference type="NCBI Taxonomy" id="248742"/>
    <lineage>
        <taxon>Eukaryota</taxon>
        <taxon>Viridiplantae</taxon>
        <taxon>Chlorophyta</taxon>
        <taxon>core chlorophytes</taxon>
        <taxon>Trebouxiophyceae</taxon>
        <taxon>Trebouxiophyceae incertae sedis</taxon>
        <taxon>Coccomyxaceae</taxon>
        <taxon>Coccomyxa</taxon>
    </lineage>
</organism>
<accession>A0ABR2YS98</accession>
<keyword evidence="2" id="KW-1185">Reference proteome</keyword>
<name>A0ABR2YS98_9CHLO</name>
<sequence>MRCAASTGVQQVAKAGADIKKLKDIKQFIFIRHGEKTVLDEAGLSLQGRSRAANIPKVFGKDCTAPDTYNTPDIIYAMKQGKKATSSRRPFDTVAPLGVQLGMDPQMGERTGSRGENVFDAKIRRDDIDDLCDNVLRHAKDDYVDKTILTCWEHKAIPKIVYTMGLTDTELTWGLNPFSGADEEANYTAIWVFTPALVDDPKQYFKVFKMFDMVPNSCNAEGKCPPDNDPTIMNAIYVPNPPNGPYNARAL</sequence>
<dbReference type="EMBL" id="JALJOT010000006">
    <property type="protein sequence ID" value="KAK9909777.1"/>
    <property type="molecule type" value="Genomic_DNA"/>
</dbReference>
<dbReference type="Proteomes" id="UP001491310">
    <property type="component" value="Unassembled WGS sequence"/>
</dbReference>
<protein>
    <recommendedName>
        <fullName evidence="3">Phosphoglycerate mutase-like protein</fullName>
    </recommendedName>
</protein>
<reference evidence="1 2" key="1">
    <citation type="journal article" date="2024" name="Nat. Commun.">
        <title>Phylogenomics reveals the evolutionary origins of lichenization in chlorophyte algae.</title>
        <authorList>
            <person name="Puginier C."/>
            <person name="Libourel C."/>
            <person name="Otte J."/>
            <person name="Skaloud P."/>
            <person name="Haon M."/>
            <person name="Grisel S."/>
            <person name="Petersen M."/>
            <person name="Berrin J.G."/>
            <person name="Delaux P.M."/>
            <person name="Dal Grande F."/>
            <person name="Keller J."/>
        </authorList>
    </citation>
    <scope>NUCLEOTIDE SEQUENCE [LARGE SCALE GENOMIC DNA]</scope>
    <source>
        <strain evidence="1 2">SAG 216-7</strain>
    </source>
</reference>
<evidence type="ECO:0000313" key="1">
    <source>
        <dbReference type="EMBL" id="KAK9909777.1"/>
    </source>
</evidence>
<proteinExistence type="predicted"/>
<comment type="caution">
    <text evidence="1">The sequence shown here is derived from an EMBL/GenBank/DDBJ whole genome shotgun (WGS) entry which is preliminary data.</text>
</comment>
<evidence type="ECO:0000313" key="2">
    <source>
        <dbReference type="Proteomes" id="UP001491310"/>
    </source>
</evidence>
<evidence type="ECO:0008006" key="3">
    <source>
        <dbReference type="Google" id="ProtNLM"/>
    </source>
</evidence>
<gene>
    <name evidence="1" type="ORF">WJX75_007313</name>
</gene>